<dbReference type="AlphaFoldDB" id="A0A2C9WNH5"/>
<reference evidence="2" key="1">
    <citation type="submission" date="2016-02" db="EMBL/GenBank/DDBJ databases">
        <title>WGS assembly of Manihot esculenta.</title>
        <authorList>
            <person name="Bredeson J.V."/>
            <person name="Prochnik S.E."/>
            <person name="Lyons J.B."/>
            <person name="Schmutz J."/>
            <person name="Grimwood J."/>
            <person name="Vrebalov J."/>
            <person name="Bart R.S."/>
            <person name="Amuge T."/>
            <person name="Ferguson M.E."/>
            <person name="Green R."/>
            <person name="Putnam N."/>
            <person name="Stites J."/>
            <person name="Rounsley S."/>
            <person name="Rokhsar D.S."/>
        </authorList>
    </citation>
    <scope>NUCLEOTIDE SEQUENCE [LARGE SCALE GENOMIC DNA]</scope>
    <source>
        <tissue evidence="2">Leaf</tissue>
    </source>
</reference>
<evidence type="ECO:0000313" key="2">
    <source>
        <dbReference type="EMBL" id="OAY62016.1"/>
    </source>
</evidence>
<feature type="region of interest" description="Disordered" evidence="1">
    <location>
        <begin position="1"/>
        <end position="89"/>
    </location>
</feature>
<feature type="compositionally biased region" description="Basic and acidic residues" evidence="1">
    <location>
        <begin position="1"/>
        <end position="10"/>
    </location>
</feature>
<dbReference type="EMBL" id="CM004387">
    <property type="protein sequence ID" value="OAY62016.1"/>
    <property type="molecule type" value="Genomic_DNA"/>
</dbReference>
<protein>
    <submittedName>
        <fullName evidence="2">Uncharacterized protein</fullName>
    </submittedName>
</protein>
<gene>
    <name evidence="2" type="ORF">MANES_01G235700</name>
</gene>
<evidence type="ECO:0000256" key="1">
    <source>
        <dbReference type="SAM" id="MobiDB-lite"/>
    </source>
</evidence>
<feature type="compositionally biased region" description="Basic and acidic residues" evidence="1">
    <location>
        <begin position="76"/>
        <end position="89"/>
    </location>
</feature>
<organism evidence="2">
    <name type="scientific">Manihot esculenta</name>
    <name type="common">Cassava</name>
    <name type="synonym">Jatropha manihot</name>
    <dbReference type="NCBI Taxonomy" id="3983"/>
    <lineage>
        <taxon>Eukaryota</taxon>
        <taxon>Viridiplantae</taxon>
        <taxon>Streptophyta</taxon>
        <taxon>Embryophyta</taxon>
        <taxon>Tracheophyta</taxon>
        <taxon>Spermatophyta</taxon>
        <taxon>Magnoliopsida</taxon>
        <taxon>eudicotyledons</taxon>
        <taxon>Gunneridae</taxon>
        <taxon>Pentapetalae</taxon>
        <taxon>rosids</taxon>
        <taxon>fabids</taxon>
        <taxon>Malpighiales</taxon>
        <taxon>Euphorbiaceae</taxon>
        <taxon>Crotonoideae</taxon>
        <taxon>Manihoteae</taxon>
        <taxon>Manihot</taxon>
    </lineage>
</organism>
<proteinExistence type="predicted"/>
<sequence>MEEKDDRYYDFMKVGTGEQETAEKGVPTISNNTPSYNFIQKQPSSQLQPSDAGRKQSKQGANFKRANIRNLLNNPRAKDFAKTVLREGQ</sequence>
<feature type="compositionally biased region" description="Polar residues" evidence="1">
    <location>
        <begin position="28"/>
        <end position="49"/>
    </location>
</feature>
<name>A0A2C9WNH5_MANES</name>
<accession>A0A2C9WNH5</accession>